<evidence type="ECO:0000256" key="2">
    <source>
        <dbReference type="SAM" id="SignalP"/>
    </source>
</evidence>
<name>A0A0A1NXB2_RHIZD</name>
<protein>
    <submittedName>
        <fullName evidence="3">Uncharacterized protein</fullName>
    </submittedName>
</protein>
<evidence type="ECO:0000256" key="1">
    <source>
        <dbReference type="SAM" id="Phobius"/>
    </source>
</evidence>
<evidence type="ECO:0000313" key="3">
    <source>
        <dbReference type="EMBL" id="ORE13647.1"/>
    </source>
</evidence>
<keyword evidence="1" id="KW-0472">Membrane</keyword>
<feature type="signal peptide" evidence="2">
    <location>
        <begin position="1"/>
        <end position="25"/>
    </location>
</feature>
<keyword evidence="2" id="KW-0732">Signal</keyword>
<evidence type="ECO:0000313" key="4">
    <source>
        <dbReference type="Proteomes" id="UP000242381"/>
    </source>
</evidence>
<feature type="transmembrane region" description="Helical" evidence="1">
    <location>
        <begin position="60"/>
        <end position="79"/>
    </location>
</feature>
<organism evidence="3 4">
    <name type="scientific">Rhizopus microsporus</name>
    <dbReference type="NCBI Taxonomy" id="58291"/>
    <lineage>
        <taxon>Eukaryota</taxon>
        <taxon>Fungi</taxon>
        <taxon>Fungi incertae sedis</taxon>
        <taxon>Mucoromycota</taxon>
        <taxon>Mucoromycotina</taxon>
        <taxon>Mucoromycetes</taxon>
        <taxon>Mucorales</taxon>
        <taxon>Mucorineae</taxon>
        <taxon>Rhizopodaceae</taxon>
        <taxon>Rhizopus</taxon>
    </lineage>
</organism>
<dbReference type="EMBL" id="KV921520">
    <property type="protein sequence ID" value="ORE13647.1"/>
    <property type="molecule type" value="Genomic_DNA"/>
</dbReference>
<proteinExistence type="predicted"/>
<dbReference type="OMA" id="NGFHKMP"/>
<keyword evidence="1" id="KW-1133">Transmembrane helix</keyword>
<dbReference type="Proteomes" id="UP000242381">
    <property type="component" value="Unassembled WGS sequence"/>
</dbReference>
<reference evidence="3 4" key="1">
    <citation type="journal article" date="2016" name="Proc. Natl. Acad. Sci. U.S.A.">
        <title>Lipid metabolic changes in an early divergent fungus govern the establishment of a mutualistic symbiosis with endobacteria.</title>
        <authorList>
            <person name="Lastovetsky O.A."/>
            <person name="Gaspar M.L."/>
            <person name="Mondo S.J."/>
            <person name="LaButti K.M."/>
            <person name="Sandor L."/>
            <person name="Grigoriev I.V."/>
            <person name="Henry S.A."/>
            <person name="Pawlowska T.E."/>
        </authorList>
    </citation>
    <scope>NUCLEOTIDE SEQUENCE [LARGE SCALE GENOMIC DNA]</scope>
    <source>
        <strain evidence="3 4">ATCC 11559</strain>
    </source>
</reference>
<feature type="chain" id="PRO_5030003944" evidence="2">
    <location>
        <begin position="26"/>
        <end position="139"/>
    </location>
</feature>
<dbReference type="VEuPathDB" id="FungiDB:BCV72DRAFT_251365"/>
<keyword evidence="1" id="KW-0812">Transmembrane</keyword>
<sequence length="139" mass="16336">MKLILFDYFFPATLIVLFHTLIVSAQSPDPFPSSNSNGFNADGNAMKESHESWLKRNDRYIFIIILVLVLVAIIIWYITRSLRGMRKRLDEENRQNMMMMQQTTVGRNDITETIPLPSDSFHKLPDYSPQQQHQYAHRY</sequence>
<gene>
    <name evidence="3" type="ORF">BCV71DRAFT_63752</name>
</gene>
<accession>A0A0A1NXB2</accession>
<dbReference type="AlphaFoldDB" id="A0A0A1NXB2"/>